<dbReference type="GO" id="GO:0007129">
    <property type="term" value="P:homologous chromosome pairing at meiosis"/>
    <property type="evidence" value="ECO:0007669"/>
    <property type="project" value="TreeGrafter"/>
</dbReference>
<organism evidence="11">
    <name type="scientific">Lichtheimia ramosa</name>
    <dbReference type="NCBI Taxonomy" id="688394"/>
    <lineage>
        <taxon>Eukaryota</taxon>
        <taxon>Fungi</taxon>
        <taxon>Fungi incertae sedis</taxon>
        <taxon>Mucoromycota</taxon>
        <taxon>Mucoromycotina</taxon>
        <taxon>Mucoromycetes</taxon>
        <taxon>Mucorales</taxon>
        <taxon>Lichtheimiaceae</taxon>
        <taxon>Lichtheimia</taxon>
    </lineage>
</organism>
<accession>A0A077WHI7</accession>
<feature type="coiled-coil region" evidence="8">
    <location>
        <begin position="86"/>
        <end position="150"/>
    </location>
</feature>
<feature type="domain" description="Leucine zipper with capping helix" evidence="10">
    <location>
        <begin position="154"/>
        <end position="208"/>
    </location>
</feature>
<dbReference type="OrthoDB" id="272266at2759"/>
<keyword evidence="6" id="KW-0539">Nucleus</keyword>
<dbReference type="PANTHER" id="PTHR15938:SF0">
    <property type="entry name" value="HOMOLOGOUS-PAIRING PROTEIN 2 HOMOLOG"/>
    <property type="match status" value="1"/>
</dbReference>
<dbReference type="Gene3D" id="1.10.10.10">
    <property type="entry name" value="Winged helix-like DNA-binding domain superfamily/Winged helix DNA-binding domain"/>
    <property type="match status" value="1"/>
</dbReference>
<dbReference type="PANTHER" id="PTHR15938">
    <property type="entry name" value="TBP-1 INTERACTING PROTEIN"/>
    <property type="match status" value="1"/>
</dbReference>
<reference evidence="11" key="1">
    <citation type="journal article" date="2014" name="Genome Announc.">
        <title>De novo whole-genome sequence and genome annotation of Lichtheimia ramosa.</title>
        <authorList>
            <person name="Linde J."/>
            <person name="Schwartze V."/>
            <person name="Binder U."/>
            <person name="Lass-Florl C."/>
            <person name="Voigt K."/>
            <person name="Horn F."/>
        </authorList>
    </citation>
    <scope>NUCLEOTIDE SEQUENCE</scope>
    <source>
        <strain evidence="11">JMRC FSU:6197</strain>
    </source>
</reference>
<comment type="subcellular location">
    <subcellularLocation>
        <location evidence="1">Nucleus</location>
    </subcellularLocation>
</comment>
<evidence type="ECO:0000256" key="7">
    <source>
        <dbReference type="ARBA" id="ARBA00023254"/>
    </source>
</evidence>
<dbReference type="GO" id="GO:0120230">
    <property type="term" value="F:recombinase activator activity"/>
    <property type="evidence" value="ECO:0007669"/>
    <property type="project" value="TreeGrafter"/>
</dbReference>
<comment type="similarity">
    <text evidence="2">Belongs to the HOP2 family.</text>
</comment>
<evidence type="ECO:0000256" key="2">
    <source>
        <dbReference type="ARBA" id="ARBA00007922"/>
    </source>
</evidence>
<keyword evidence="4 8" id="KW-0175">Coiled coil</keyword>
<dbReference type="AlphaFoldDB" id="A0A077WHI7"/>
<dbReference type="InterPro" id="IPR036388">
    <property type="entry name" value="WH-like_DNA-bd_sf"/>
</dbReference>
<evidence type="ECO:0000256" key="6">
    <source>
        <dbReference type="ARBA" id="ARBA00023242"/>
    </source>
</evidence>
<evidence type="ECO:0000259" key="10">
    <source>
        <dbReference type="Pfam" id="PF18517"/>
    </source>
</evidence>
<dbReference type="GO" id="GO:0010774">
    <property type="term" value="P:meiotic strand invasion involved in reciprocal meiotic recombination"/>
    <property type="evidence" value="ECO:0007669"/>
    <property type="project" value="TreeGrafter"/>
</dbReference>
<dbReference type="GO" id="GO:0003690">
    <property type="term" value="F:double-stranded DNA binding"/>
    <property type="evidence" value="ECO:0007669"/>
    <property type="project" value="TreeGrafter"/>
</dbReference>
<feature type="domain" description="Homologous-pairing protein 2 winged helix" evidence="9">
    <location>
        <begin position="17"/>
        <end position="74"/>
    </location>
</feature>
<evidence type="ECO:0000259" key="9">
    <source>
        <dbReference type="Pfam" id="PF07106"/>
    </source>
</evidence>
<dbReference type="Pfam" id="PF18517">
    <property type="entry name" value="LZ3wCH"/>
    <property type="match status" value="1"/>
</dbReference>
<keyword evidence="7" id="KW-0469">Meiosis</keyword>
<evidence type="ECO:0000256" key="3">
    <source>
        <dbReference type="ARBA" id="ARBA00016093"/>
    </source>
</evidence>
<dbReference type="GO" id="GO:0000709">
    <property type="term" value="P:meiotic joint molecule formation"/>
    <property type="evidence" value="ECO:0007669"/>
    <property type="project" value="TreeGrafter"/>
</dbReference>
<evidence type="ECO:0000256" key="4">
    <source>
        <dbReference type="ARBA" id="ARBA00023054"/>
    </source>
</evidence>
<dbReference type="EMBL" id="LK023322">
    <property type="protein sequence ID" value="CDS06845.1"/>
    <property type="molecule type" value="Genomic_DNA"/>
</dbReference>
<evidence type="ECO:0000256" key="8">
    <source>
        <dbReference type="SAM" id="Coils"/>
    </source>
</evidence>
<dbReference type="InterPro" id="IPR040661">
    <property type="entry name" value="LZ3wCH"/>
</dbReference>
<dbReference type="InterPro" id="IPR010776">
    <property type="entry name" value="Hop2_WH_dom"/>
</dbReference>
<evidence type="ECO:0000256" key="1">
    <source>
        <dbReference type="ARBA" id="ARBA00004123"/>
    </source>
</evidence>
<keyword evidence="5" id="KW-0233">DNA recombination</keyword>
<evidence type="ECO:0000256" key="5">
    <source>
        <dbReference type="ARBA" id="ARBA00023172"/>
    </source>
</evidence>
<gene>
    <name evidence="11" type="ORF">LRAMOSA09370</name>
</gene>
<sequence>MGKRKTTLPHSEEEDVVVRNYLRKVNRPYSATDVFNNLHGKYQKSSIVKALDRLTEQEEVVSKTYGKMTIYSIKQDKKDMQSPEQLEAMNANVERLANELENIMQENHQLSTTLQDITITPLTEDAQKLTNILIQENEAYRRRLEKMKQSQTLVEPEERKRIDTVLEQVKKEWRTRPCLKFVDIFNTVSEHSIDKPQELKEELGIEEDPIPYEQVA</sequence>
<proteinExistence type="inferred from homology"/>
<dbReference type="GO" id="GO:0000794">
    <property type="term" value="C:condensed nuclear chromosome"/>
    <property type="evidence" value="ECO:0007669"/>
    <property type="project" value="TreeGrafter"/>
</dbReference>
<dbReference type="GO" id="GO:0120231">
    <property type="term" value="C:DNA recombinase auxiliary factor complex"/>
    <property type="evidence" value="ECO:0007669"/>
    <property type="project" value="TreeGrafter"/>
</dbReference>
<dbReference type="Pfam" id="PF07106">
    <property type="entry name" value="WHD_TBPIP"/>
    <property type="match status" value="1"/>
</dbReference>
<evidence type="ECO:0000313" key="11">
    <source>
        <dbReference type="EMBL" id="CDS06845.1"/>
    </source>
</evidence>
<name>A0A077WHI7_9FUNG</name>
<protein>
    <recommendedName>
        <fullName evidence="3">Homologous-pairing protein 2 homolog</fullName>
    </recommendedName>
</protein>